<reference evidence="1 2" key="1">
    <citation type="journal article" date="2023" name="bioRxiv">
        <title>Genome report: Whole genome sequence and annotation of Penstemon davidsonii.</title>
        <authorList>
            <person name="Ostevik K.L."/>
            <person name="Alabady M."/>
            <person name="Zhang M."/>
            <person name="Rausher M.D."/>
        </authorList>
    </citation>
    <scope>NUCLEOTIDE SEQUENCE [LARGE SCALE GENOMIC DNA]</scope>
    <source>
        <strain evidence="1">DNT005</strain>
        <tissue evidence="1">Whole leaf</tissue>
    </source>
</reference>
<gene>
    <name evidence="1" type="ORF">RD792_013052</name>
</gene>
<comment type="caution">
    <text evidence="1">The sequence shown here is derived from an EMBL/GenBank/DDBJ whole genome shotgun (WGS) entry which is preliminary data.</text>
</comment>
<dbReference type="Proteomes" id="UP001291926">
    <property type="component" value="Unassembled WGS sequence"/>
</dbReference>
<sequence length="161" mass="17155">MANLVKYLHAKEGEAVDMSDFIFKLVLNTVGNILFSMDLLGFGPHEKRSPGAQLKGSEVERAPFCSAAGFCSSLILAHDLILASGLTSGNTSARDRPRSRPGRLFSDLQNPASDQVRLIAQDPIFRSTSLLGITVGPTHGFGQLAETFSSAEGLASSSLFL</sequence>
<accession>A0ABR0CTX8</accession>
<proteinExistence type="predicted"/>
<dbReference type="EMBL" id="JAYDYQ010002686">
    <property type="protein sequence ID" value="KAK4479996.1"/>
    <property type="molecule type" value="Genomic_DNA"/>
</dbReference>
<evidence type="ECO:0000313" key="2">
    <source>
        <dbReference type="Proteomes" id="UP001291926"/>
    </source>
</evidence>
<organism evidence="1 2">
    <name type="scientific">Penstemon davidsonii</name>
    <dbReference type="NCBI Taxonomy" id="160366"/>
    <lineage>
        <taxon>Eukaryota</taxon>
        <taxon>Viridiplantae</taxon>
        <taxon>Streptophyta</taxon>
        <taxon>Embryophyta</taxon>
        <taxon>Tracheophyta</taxon>
        <taxon>Spermatophyta</taxon>
        <taxon>Magnoliopsida</taxon>
        <taxon>eudicotyledons</taxon>
        <taxon>Gunneridae</taxon>
        <taxon>Pentapetalae</taxon>
        <taxon>asterids</taxon>
        <taxon>lamiids</taxon>
        <taxon>Lamiales</taxon>
        <taxon>Plantaginaceae</taxon>
        <taxon>Cheloneae</taxon>
        <taxon>Penstemon</taxon>
    </lineage>
</organism>
<evidence type="ECO:0000313" key="1">
    <source>
        <dbReference type="EMBL" id="KAK4479996.1"/>
    </source>
</evidence>
<name>A0ABR0CTX8_9LAMI</name>
<protein>
    <submittedName>
        <fullName evidence="1">Uncharacterized protein</fullName>
    </submittedName>
</protein>
<keyword evidence="2" id="KW-1185">Reference proteome</keyword>